<dbReference type="GO" id="GO:0034599">
    <property type="term" value="P:cellular response to oxidative stress"/>
    <property type="evidence" value="ECO:0007669"/>
    <property type="project" value="TreeGrafter"/>
</dbReference>
<dbReference type="Gene3D" id="3.40.30.10">
    <property type="entry name" value="Glutaredoxin"/>
    <property type="match status" value="1"/>
</dbReference>
<dbReference type="EMBL" id="ANAH02000027">
    <property type="protein sequence ID" value="EPX58127.1"/>
    <property type="molecule type" value="Genomic_DNA"/>
</dbReference>
<evidence type="ECO:0000256" key="1">
    <source>
        <dbReference type="ARBA" id="ARBA00007787"/>
    </source>
</evidence>
<dbReference type="Pfam" id="PF00462">
    <property type="entry name" value="Glutaredoxin"/>
    <property type="match status" value="1"/>
</dbReference>
<dbReference type="RefSeq" id="WP_002624940.1">
    <property type="nucleotide sequence ID" value="NZ_ANAH02000027.1"/>
</dbReference>
<dbReference type="InterPro" id="IPR036249">
    <property type="entry name" value="Thioredoxin-like_sf"/>
</dbReference>
<dbReference type="eggNOG" id="COG0278">
    <property type="taxonomic scope" value="Bacteria"/>
</dbReference>
<feature type="domain" description="Glutaredoxin" evidence="2">
    <location>
        <begin position="42"/>
        <end position="103"/>
    </location>
</feature>
<gene>
    <name evidence="3" type="ORF">D187_004416</name>
</gene>
<protein>
    <submittedName>
        <fullName evidence="3">Glutaredoxin-related protein</fullName>
    </submittedName>
</protein>
<dbReference type="SUPFAM" id="SSF52833">
    <property type="entry name" value="Thioredoxin-like"/>
    <property type="match status" value="1"/>
</dbReference>
<comment type="similarity">
    <text evidence="1">Belongs to the glutaredoxin family.</text>
</comment>
<comment type="caution">
    <text evidence="3">The sequence shown here is derived from an EMBL/GenBank/DDBJ whole genome shotgun (WGS) entry which is preliminary data.</text>
</comment>
<evidence type="ECO:0000259" key="2">
    <source>
        <dbReference type="Pfam" id="PF00462"/>
    </source>
</evidence>
<dbReference type="Proteomes" id="UP000011682">
    <property type="component" value="Unassembled WGS sequence"/>
</dbReference>
<accession>S9P7F6</accession>
<evidence type="ECO:0000313" key="4">
    <source>
        <dbReference type="Proteomes" id="UP000011682"/>
    </source>
</evidence>
<dbReference type="PANTHER" id="PTHR45694:SF18">
    <property type="entry name" value="GLUTAREDOXIN-1-RELATED"/>
    <property type="match status" value="1"/>
</dbReference>
<dbReference type="PROSITE" id="PS51354">
    <property type="entry name" value="GLUTAREDOXIN_2"/>
    <property type="match status" value="1"/>
</dbReference>
<organism evidence="3 4">
    <name type="scientific">Cystobacter fuscus (strain ATCC 25194 / DSM 2262 / NBRC 100088 / M29)</name>
    <dbReference type="NCBI Taxonomy" id="1242864"/>
    <lineage>
        <taxon>Bacteria</taxon>
        <taxon>Pseudomonadati</taxon>
        <taxon>Myxococcota</taxon>
        <taxon>Myxococcia</taxon>
        <taxon>Myxococcales</taxon>
        <taxon>Cystobacterineae</taxon>
        <taxon>Archangiaceae</taxon>
        <taxon>Cystobacter</taxon>
    </lineage>
</organism>
<dbReference type="GO" id="GO:0005737">
    <property type="term" value="C:cytoplasm"/>
    <property type="evidence" value="ECO:0007669"/>
    <property type="project" value="TreeGrafter"/>
</dbReference>
<keyword evidence="4" id="KW-1185">Reference proteome</keyword>
<dbReference type="InterPro" id="IPR002109">
    <property type="entry name" value="Glutaredoxin"/>
</dbReference>
<proteinExistence type="inferred from homology"/>
<reference evidence="3" key="1">
    <citation type="submission" date="2013-05" db="EMBL/GenBank/DDBJ databases">
        <title>Genome assembly of Cystobacter fuscus DSM 2262.</title>
        <authorList>
            <person name="Sharma G."/>
            <person name="Khatri I."/>
            <person name="Kaur C."/>
            <person name="Mayilraj S."/>
            <person name="Subramanian S."/>
        </authorList>
    </citation>
    <scope>NUCLEOTIDE SEQUENCE [LARGE SCALE GENOMIC DNA]</scope>
    <source>
        <strain evidence="3">DSM 2262</strain>
    </source>
</reference>
<sequence length="126" mass="14068">MTTPRSLLSDDKRTPAAAEAMAGFHRDIVDQVRTTVEREPVVVVGMAQNPFVKKVRQALTEAGITFTYLEYGSYFAKWKERLAIKMWSGWPTFPQVYVRGVLIGGHDDTIKALGDGSLRERLGPKA</sequence>
<evidence type="ECO:0000313" key="3">
    <source>
        <dbReference type="EMBL" id="EPX58127.1"/>
    </source>
</evidence>
<dbReference type="OrthoDB" id="7867335at2"/>
<dbReference type="PANTHER" id="PTHR45694">
    <property type="entry name" value="GLUTAREDOXIN 2"/>
    <property type="match status" value="1"/>
</dbReference>
<dbReference type="AlphaFoldDB" id="S9P7F6"/>
<dbReference type="GO" id="GO:0015038">
    <property type="term" value="F:glutathione disulfide oxidoreductase activity"/>
    <property type="evidence" value="ECO:0007669"/>
    <property type="project" value="TreeGrafter"/>
</dbReference>
<name>S9P7F6_CYSF2</name>